<dbReference type="AlphaFoldDB" id="F0WT65"/>
<evidence type="ECO:0000313" key="2">
    <source>
        <dbReference type="EMBL" id="CCA24553.1"/>
    </source>
</evidence>
<organism evidence="2">
    <name type="scientific">Albugo laibachii Nc14</name>
    <dbReference type="NCBI Taxonomy" id="890382"/>
    <lineage>
        <taxon>Eukaryota</taxon>
        <taxon>Sar</taxon>
        <taxon>Stramenopiles</taxon>
        <taxon>Oomycota</taxon>
        <taxon>Peronosporomycetes</taxon>
        <taxon>Albuginales</taxon>
        <taxon>Albuginaceae</taxon>
        <taxon>Albugo</taxon>
    </lineage>
</organism>
<dbReference type="InterPro" id="IPR036322">
    <property type="entry name" value="WD40_repeat_dom_sf"/>
</dbReference>
<accession>F0WT65</accession>
<dbReference type="InterPro" id="IPR045139">
    <property type="entry name" value="Aladin"/>
</dbReference>
<proteinExistence type="predicted"/>
<protein>
    <submittedName>
        <fullName evidence="2">Uncharacterized protein AlNc14C246G9550</fullName>
    </submittedName>
</protein>
<dbReference type="EMBL" id="FR824291">
    <property type="protein sequence ID" value="CCA24553.1"/>
    <property type="molecule type" value="Genomic_DNA"/>
</dbReference>
<dbReference type="InterPro" id="IPR057403">
    <property type="entry name" value="Beta-prop_Aladin"/>
</dbReference>
<evidence type="ECO:0000259" key="1">
    <source>
        <dbReference type="Pfam" id="PF25460"/>
    </source>
</evidence>
<dbReference type="PANTHER" id="PTHR14494">
    <property type="entry name" value="ALADIN/ADRACALIN/AAAS"/>
    <property type="match status" value="1"/>
</dbReference>
<dbReference type="HOGENOM" id="CLU_027691_3_0_1"/>
<reference evidence="2" key="1">
    <citation type="journal article" date="2011" name="PLoS Biol.">
        <title>Gene gain and loss during evolution of obligate parasitism in the white rust pathogen of Arabidopsis thaliana.</title>
        <authorList>
            <person name="Kemen E."/>
            <person name="Gardiner A."/>
            <person name="Schultz-Larsen T."/>
            <person name="Kemen A.C."/>
            <person name="Balmuth A.L."/>
            <person name="Robert-Seilaniantz A."/>
            <person name="Bailey K."/>
            <person name="Holub E."/>
            <person name="Studholme D.J."/>
            <person name="Maclean D."/>
            <person name="Jones J.D."/>
        </authorList>
    </citation>
    <scope>NUCLEOTIDE SEQUENCE</scope>
</reference>
<dbReference type="PANTHER" id="PTHR14494:SF0">
    <property type="entry name" value="ALADIN"/>
    <property type="match status" value="1"/>
</dbReference>
<dbReference type="GO" id="GO:0006913">
    <property type="term" value="P:nucleocytoplasmic transport"/>
    <property type="evidence" value="ECO:0007669"/>
    <property type="project" value="TreeGrafter"/>
</dbReference>
<dbReference type="SMART" id="SM00320">
    <property type="entry name" value="WD40"/>
    <property type="match status" value="3"/>
</dbReference>
<dbReference type="Gene3D" id="2.130.10.10">
    <property type="entry name" value="YVTN repeat-like/Quinoprotein amine dehydrogenase"/>
    <property type="match status" value="1"/>
</dbReference>
<dbReference type="InterPro" id="IPR001680">
    <property type="entry name" value="WD40_rpt"/>
</dbReference>
<gene>
    <name evidence="2" type="primary">AlNc14C246G9550</name>
    <name evidence="2" type="ORF">ALNC14_106970</name>
</gene>
<dbReference type="GO" id="GO:0005643">
    <property type="term" value="C:nuclear pore"/>
    <property type="evidence" value="ECO:0007669"/>
    <property type="project" value="TreeGrafter"/>
</dbReference>
<dbReference type="Pfam" id="PF25460">
    <property type="entry name" value="Beta-prop_Aladin"/>
    <property type="match status" value="1"/>
</dbReference>
<dbReference type="InterPro" id="IPR015943">
    <property type="entry name" value="WD40/YVTN_repeat-like_dom_sf"/>
</dbReference>
<feature type="domain" description="Aladin seven-bladed propeller" evidence="1">
    <location>
        <begin position="145"/>
        <end position="467"/>
    </location>
</feature>
<name>F0WT65_9STRA</name>
<dbReference type="SUPFAM" id="SSF50978">
    <property type="entry name" value="WD40 repeat-like"/>
    <property type="match status" value="1"/>
</dbReference>
<sequence length="470" mass="52795">MKWVIPSSDTVTLGEVDGEMVHSNPYKRLQRLPNNLPLIPHAKIATNSAFRPHKRISSSAQKSQTSDLDDKADCFNVTGKPLRWLEILLWRDTDVAISSLNKLYDRCIGYLSNLISAIPRQFQPQHDKSSLHTPTHKFIPVQTDETIHSIHWHSHNLRLAVAQCDGVVSHYDVISGVWDKRVLTHENHTICCIAWCSVPDGTIAVACSGGIYLWKVSSIRLQELPQLLNVFSHPIETKYDTLSWDADGSMLAAIAKGFKEIHIYDVITLRRTKLHCSEPPTAVYWSPRGDYLFCTTSKCVLFWETCSWTHEIWDIEGTSGVWASNGESLMIADRNHLIYRYIFHGTAPAIEAELVASPTDFTEQIVRNRDPVSEKIGGDIMKMAWDPSGQRIAVLYDSITDGTHDRSKLVAIFQVGWKPFMTFTKSGLIRGPLGSGVPLDLGFAADYEHGALLSVAWSSGIITFYPFLFS</sequence>
<reference evidence="2" key="2">
    <citation type="submission" date="2011-02" db="EMBL/GenBank/DDBJ databases">
        <authorList>
            <person name="MacLean D."/>
        </authorList>
    </citation>
    <scope>NUCLEOTIDE SEQUENCE</scope>
</reference>